<name>A0A0L0DMC6_THETB</name>
<reference evidence="2 3" key="1">
    <citation type="submission" date="2010-05" db="EMBL/GenBank/DDBJ databases">
        <title>The Genome Sequence of Thecamonas trahens ATCC 50062.</title>
        <authorList>
            <consortium name="The Broad Institute Genome Sequencing Platform"/>
            <person name="Russ C."/>
            <person name="Cuomo C."/>
            <person name="Shea T."/>
            <person name="Young S.K."/>
            <person name="Zeng Q."/>
            <person name="Koehrsen M."/>
            <person name="Haas B."/>
            <person name="Borodovsky M."/>
            <person name="Guigo R."/>
            <person name="Alvarado L."/>
            <person name="Berlin A."/>
            <person name="Bochicchio J."/>
            <person name="Borenstein D."/>
            <person name="Chapman S."/>
            <person name="Chen Z."/>
            <person name="Freedman E."/>
            <person name="Gellesch M."/>
            <person name="Goldberg J."/>
            <person name="Griggs A."/>
            <person name="Gujja S."/>
            <person name="Heilman E."/>
            <person name="Heiman D."/>
            <person name="Hepburn T."/>
            <person name="Howarth C."/>
            <person name="Jen D."/>
            <person name="Larson L."/>
            <person name="Mehta T."/>
            <person name="Park D."/>
            <person name="Pearson M."/>
            <person name="Roberts A."/>
            <person name="Saif S."/>
            <person name="Shenoy N."/>
            <person name="Sisk P."/>
            <person name="Stolte C."/>
            <person name="Sykes S."/>
            <person name="Thomson T."/>
            <person name="Walk T."/>
            <person name="White J."/>
            <person name="Yandava C."/>
            <person name="Burger G."/>
            <person name="Gray M.W."/>
            <person name="Holland P.W.H."/>
            <person name="King N."/>
            <person name="Lang F.B.F."/>
            <person name="Roger A.J."/>
            <person name="Ruiz-Trillo I."/>
            <person name="Lander E."/>
            <person name="Nusbaum C."/>
        </authorList>
    </citation>
    <scope>NUCLEOTIDE SEQUENCE [LARGE SCALE GENOMIC DNA]</scope>
    <source>
        <strain evidence="2 3">ATCC 50062</strain>
    </source>
</reference>
<evidence type="ECO:0000313" key="2">
    <source>
        <dbReference type="EMBL" id="KNC53474.1"/>
    </source>
</evidence>
<dbReference type="OrthoDB" id="120967at2759"/>
<dbReference type="CDD" id="cd06093">
    <property type="entry name" value="PX_domain"/>
    <property type="match status" value="2"/>
</dbReference>
<feature type="domain" description="PX" evidence="1">
    <location>
        <begin position="17"/>
        <end position="198"/>
    </location>
</feature>
<sequence length="389" mass="41770">MAAEADTLAALLAGDASAVMVNIEERVKVKKAIGSYVVYRIRVCRGDGSEWFVERRYSELLALHKGLRAKYTFVSVKVPKDTNKALNAVLMAELRAVAAMRGRGKRSVGGRGSAADMVALSARKRVEAELGEAKGADGVALASTTENLFALFPPKSVSPDLDARQHGLNAYIQFVMANPSLRDEPDVRTMFALHDGGVDGGVAIALDAGRADSAASSDTLASPRLVGSPSSSEYMSVPASSKLQVASSVGATAVEVGALQVPTVRLDDSGKYHVYEIHLYRETDILDAAAQPYAVLLRRYSQFLQLHRELGTEFDRSSSLTFMIDFPPKSGMKKPSDAELETRRAYFEALLVGAVGHPLMSRSATLIEFLAVDSQVHSNLDLFATVTAS</sequence>
<dbReference type="GO" id="GO:0035091">
    <property type="term" value="F:phosphatidylinositol binding"/>
    <property type="evidence" value="ECO:0007669"/>
    <property type="project" value="InterPro"/>
</dbReference>
<dbReference type="SUPFAM" id="SSF64268">
    <property type="entry name" value="PX domain"/>
    <property type="match status" value="2"/>
</dbReference>
<protein>
    <recommendedName>
        <fullName evidence="1">PX domain-containing protein</fullName>
    </recommendedName>
</protein>
<evidence type="ECO:0000313" key="3">
    <source>
        <dbReference type="Proteomes" id="UP000054408"/>
    </source>
</evidence>
<dbReference type="PROSITE" id="PS50195">
    <property type="entry name" value="PX"/>
    <property type="match status" value="2"/>
</dbReference>
<accession>A0A0L0DMC6</accession>
<dbReference type="SMART" id="SM00312">
    <property type="entry name" value="PX"/>
    <property type="match status" value="2"/>
</dbReference>
<dbReference type="PANTHER" id="PTHR22775">
    <property type="entry name" value="SORTING NEXIN"/>
    <property type="match status" value="1"/>
</dbReference>
<organism evidence="2 3">
    <name type="scientific">Thecamonas trahens ATCC 50062</name>
    <dbReference type="NCBI Taxonomy" id="461836"/>
    <lineage>
        <taxon>Eukaryota</taxon>
        <taxon>Apusozoa</taxon>
        <taxon>Apusomonadida</taxon>
        <taxon>Apusomonadidae</taxon>
        <taxon>Thecamonas</taxon>
    </lineage>
</organism>
<dbReference type="InterPro" id="IPR036871">
    <property type="entry name" value="PX_dom_sf"/>
</dbReference>
<keyword evidence="3" id="KW-1185">Reference proteome</keyword>
<evidence type="ECO:0000259" key="1">
    <source>
        <dbReference type="PROSITE" id="PS50195"/>
    </source>
</evidence>
<dbReference type="AlphaFoldDB" id="A0A0L0DMC6"/>
<proteinExistence type="predicted"/>
<dbReference type="GeneID" id="25560948"/>
<dbReference type="Pfam" id="PF00787">
    <property type="entry name" value="PX"/>
    <property type="match status" value="1"/>
</dbReference>
<dbReference type="PANTHER" id="PTHR22775:SF3">
    <property type="entry name" value="SORTING NEXIN-13"/>
    <property type="match status" value="1"/>
</dbReference>
<dbReference type="EMBL" id="GL349437">
    <property type="protein sequence ID" value="KNC53474.1"/>
    <property type="molecule type" value="Genomic_DNA"/>
</dbReference>
<dbReference type="Gene3D" id="3.30.1520.10">
    <property type="entry name" value="Phox-like domain"/>
    <property type="match status" value="2"/>
</dbReference>
<feature type="domain" description="PX" evidence="1">
    <location>
        <begin position="253"/>
        <end position="377"/>
    </location>
</feature>
<dbReference type="InterPro" id="IPR001683">
    <property type="entry name" value="PX_dom"/>
</dbReference>
<gene>
    <name evidence="2" type="ORF">AMSG_01188</name>
</gene>
<dbReference type="Proteomes" id="UP000054408">
    <property type="component" value="Unassembled WGS sequence"/>
</dbReference>
<dbReference type="RefSeq" id="XP_013761798.1">
    <property type="nucleotide sequence ID" value="XM_013906344.1"/>
</dbReference>